<evidence type="ECO:0000256" key="5">
    <source>
        <dbReference type="ARBA" id="ARBA00023014"/>
    </source>
</evidence>
<dbReference type="Pfam" id="PF00355">
    <property type="entry name" value="Rieske"/>
    <property type="match status" value="1"/>
</dbReference>
<keyword evidence="3" id="KW-0560">Oxidoreductase</keyword>
<dbReference type="GO" id="GO:0016705">
    <property type="term" value="F:oxidoreductase activity, acting on paired donors, with incorporation or reduction of molecular oxygen"/>
    <property type="evidence" value="ECO:0007669"/>
    <property type="project" value="UniProtKB-ARBA"/>
</dbReference>
<evidence type="ECO:0000256" key="2">
    <source>
        <dbReference type="ARBA" id="ARBA00022723"/>
    </source>
</evidence>
<dbReference type="InterPro" id="IPR017941">
    <property type="entry name" value="Rieske_2Fe-2S"/>
</dbReference>
<dbReference type="PANTHER" id="PTHR21266:SF59">
    <property type="entry name" value="BLR4922 PROTEIN"/>
    <property type="match status" value="1"/>
</dbReference>
<dbReference type="GO" id="GO:0051537">
    <property type="term" value="F:2 iron, 2 sulfur cluster binding"/>
    <property type="evidence" value="ECO:0007669"/>
    <property type="project" value="UniProtKB-KW"/>
</dbReference>
<dbReference type="Gene3D" id="2.102.10.10">
    <property type="entry name" value="Rieske [2Fe-2S] iron-sulphur domain"/>
    <property type="match status" value="1"/>
</dbReference>
<dbReference type="GO" id="GO:0004497">
    <property type="term" value="F:monooxygenase activity"/>
    <property type="evidence" value="ECO:0007669"/>
    <property type="project" value="UniProtKB-ARBA"/>
</dbReference>
<name>A0A2W4W977_9CYAN</name>
<keyword evidence="5" id="KW-0411">Iron-sulfur</keyword>
<dbReference type="AlphaFoldDB" id="A0A2W4W977"/>
<evidence type="ECO:0000256" key="1">
    <source>
        <dbReference type="ARBA" id="ARBA00022714"/>
    </source>
</evidence>
<accession>A0A2W4W977</accession>
<evidence type="ECO:0000256" key="4">
    <source>
        <dbReference type="ARBA" id="ARBA00023004"/>
    </source>
</evidence>
<dbReference type="SUPFAM" id="SSF55961">
    <property type="entry name" value="Bet v1-like"/>
    <property type="match status" value="1"/>
</dbReference>
<dbReference type="SUPFAM" id="SSF50022">
    <property type="entry name" value="ISP domain"/>
    <property type="match status" value="1"/>
</dbReference>
<gene>
    <name evidence="7" type="ORF">DCF17_10475</name>
</gene>
<comment type="caution">
    <text evidence="7">The sequence shown here is derived from an EMBL/GenBank/DDBJ whole genome shotgun (WGS) entry which is preliminary data.</text>
</comment>
<dbReference type="Proteomes" id="UP000249081">
    <property type="component" value="Unassembled WGS sequence"/>
</dbReference>
<evidence type="ECO:0000313" key="7">
    <source>
        <dbReference type="EMBL" id="PZO41633.1"/>
    </source>
</evidence>
<dbReference type="Pfam" id="PF19112">
    <property type="entry name" value="VanA_C"/>
    <property type="match status" value="1"/>
</dbReference>
<reference evidence="8" key="1">
    <citation type="submission" date="2018-04" db="EMBL/GenBank/DDBJ databases">
        <authorList>
            <person name="Cornet L."/>
        </authorList>
    </citation>
    <scope>NUCLEOTIDE SEQUENCE [LARGE SCALE GENOMIC DNA]</scope>
</reference>
<keyword evidence="2" id="KW-0479">Metal-binding</keyword>
<dbReference type="EMBL" id="QBMN01000062">
    <property type="protein sequence ID" value="PZO41633.1"/>
    <property type="molecule type" value="Genomic_DNA"/>
</dbReference>
<reference evidence="7 8" key="2">
    <citation type="submission" date="2018-06" db="EMBL/GenBank/DDBJ databases">
        <title>Metagenomic assembly of (sub)arctic Cyanobacteria and their associated microbiome from non-axenic cultures.</title>
        <authorList>
            <person name="Baurain D."/>
        </authorList>
    </citation>
    <scope>NUCLEOTIDE SEQUENCE [LARGE SCALE GENOMIC DNA]</scope>
    <source>
        <strain evidence="7">ULC041bin1</strain>
    </source>
</reference>
<sequence length="353" mass="39372">MLKNFWYAVEFSAAVTSAPCPVRLMGEDYVLYRGSDGQVVAMGDRCIHRGASLAGGWVEGNCIRCPYHGWRYEADGTCGHIPADQAGIPIPKRAKIETFPVEERCGMVWLFVGDLPADQRPPIPALPEYGDPAWRAITGEYTWDAHYTRVVESGLDTAHAPFVHSVFFNLRDDAEVPPYEVQVDSWSATARTISKPPKRAGLLKLIVKRDRPFSSATLTAHMPNINRIHLDFNFRGYQYIYFASNIPVDENTTLTKWIGLRNFLPQAWADWNSRKNTNDTYLEDKAVIESQVPRVVPLTGEILLASDSLQLAYRKLIRQCVERGWAVGSDYGIPPVSVSTNGNGKAPVEVSVG</sequence>
<dbReference type="InterPro" id="IPR050584">
    <property type="entry name" value="Cholesterol_7-desaturase"/>
</dbReference>
<evidence type="ECO:0000313" key="8">
    <source>
        <dbReference type="Proteomes" id="UP000249081"/>
    </source>
</evidence>
<keyword evidence="4" id="KW-0408">Iron</keyword>
<dbReference type="InterPro" id="IPR015881">
    <property type="entry name" value="ARHD_Rieske_2Fe_2S"/>
</dbReference>
<evidence type="ECO:0000259" key="6">
    <source>
        <dbReference type="PROSITE" id="PS51296"/>
    </source>
</evidence>
<protein>
    <submittedName>
        <fullName evidence="7">Rieske (2Fe-2S) protein</fullName>
    </submittedName>
</protein>
<dbReference type="PANTHER" id="PTHR21266">
    <property type="entry name" value="IRON-SULFUR DOMAIN CONTAINING PROTEIN"/>
    <property type="match status" value="1"/>
</dbReference>
<organism evidence="7 8">
    <name type="scientific">Shackletoniella antarctica</name>
    <dbReference type="NCBI Taxonomy" id="268115"/>
    <lineage>
        <taxon>Bacteria</taxon>
        <taxon>Bacillati</taxon>
        <taxon>Cyanobacteriota</taxon>
        <taxon>Cyanophyceae</taxon>
        <taxon>Oculatellales</taxon>
        <taxon>Oculatellaceae</taxon>
        <taxon>Shackletoniella</taxon>
    </lineage>
</organism>
<feature type="domain" description="Rieske" evidence="6">
    <location>
        <begin position="6"/>
        <end position="110"/>
    </location>
</feature>
<dbReference type="InterPro" id="IPR044043">
    <property type="entry name" value="VanA_C_cat"/>
</dbReference>
<dbReference type="Gene3D" id="3.90.380.10">
    <property type="entry name" value="Naphthalene 1,2-dioxygenase Alpha Subunit, Chain A, domain 1"/>
    <property type="match status" value="1"/>
</dbReference>
<dbReference type="InterPro" id="IPR036922">
    <property type="entry name" value="Rieske_2Fe-2S_sf"/>
</dbReference>
<keyword evidence="1" id="KW-0001">2Fe-2S</keyword>
<evidence type="ECO:0000256" key="3">
    <source>
        <dbReference type="ARBA" id="ARBA00023002"/>
    </source>
</evidence>
<dbReference type="PROSITE" id="PS00570">
    <property type="entry name" value="RING_HYDROXYL_ALPHA"/>
    <property type="match status" value="1"/>
</dbReference>
<dbReference type="GO" id="GO:0005506">
    <property type="term" value="F:iron ion binding"/>
    <property type="evidence" value="ECO:0007669"/>
    <property type="project" value="InterPro"/>
</dbReference>
<dbReference type="PROSITE" id="PS51296">
    <property type="entry name" value="RIESKE"/>
    <property type="match status" value="1"/>
</dbReference>
<proteinExistence type="predicted"/>